<dbReference type="Gene3D" id="3.60.21.10">
    <property type="match status" value="1"/>
</dbReference>
<name>A0ABS4YVE6_9MICC</name>
<dbReference type="RefSeq" id="WP_209679230.1">
    <property type="nucleotide sequence ID" value="NZ_JAGIOI010000001.1"/>
</dbReference>
<dbReference type="PANTHER" id="PTHR43143:SF1">
    <property type="entry name" value="SERINE_THREONINE-PROTEIN PHOSPHATASE CPPED1"/>
    <property type="match status" value="1"/>
</dbReference>
<evidence type="ECO:0000313" key="4">
    <source>
        <dbReference type="Proteomes" id="UP000711614"/>
    </source>
</evidence>
<protein>
    <submittedName>
        <fullName evidence="3">Phosphodiesterase</fullName>
    </submittedName>
</protein>
<dbReference type="Proteomes" id="UP000711614">
    <property type="component" value="Unassembled WGS sequence"/>
</dbReference>
<accession>A0ABS4YVE6</accession>
<sequence>MAGGLDALAQPNTREPKEGGTVAEPLVTSPPVVMAPRADGFEVAWGVGRLSRGWVEWREDGGATGRAGSDAFGMVPQDAEVLRVRVSGWQAGHTREFRTVTESVLGPAERHESPWKNVRTLDPQAATAHFAVWNDTHQNEATLRALHRSTPEVDLLVWNGDLCNDWKQPGEFVSTILSPAGQDVSAGRPLAVVVGNHDVRGTWAFQLDDYVAAPEGRPFSAFRVGPVAVVVLHTGEDKPDSHPTFEGRVAFEPLRAEQAEWLRGATARPAIRDAPYKVVFCHIPLRWIDETPADYDAEGYDWFSRMSRDAWHDALVVWGAQIVVSGHTHLPAWLPPSREFPYGQLVAGGPDDEPTSEEAATWIQGVATEGELTLTMRTLDGAVLHQVSLPPLP</sequence>
<dbReference type="InterPro" id="IPR051918">
    <property type="entry name" value="STPP_CPPED1"/>
</dbReference>
<evidence type="ECO:0000256" key="1">
    <source>
        <dbReference type="SAM" id="MobiDB-lite"/>
    </source>
</evidence>
<reference evidence="3 4" key="1">
    <citation type="submission" date="2021-03" db="EMBL/GenBank/DDBJ databases">
        <title>Sequencing the genomes of 1000 actinobacteria strains.</title>
        <authorList>
            <person name="Klenk H.-P."/>
        </authorList>
    </citation>
    <scope>NUCLEOTIDE SEQUENCE [LARGE SCALE GENOMIC DNA]</scope>
    <source>
        <strain evidence="3 4">DSM 16005</strain>
    </source>
</reference>
<evidence type="ECO:0000313" key="3">
    <source>
        <dbReference type="EMBL" id="MBP2412756.1"/>
    </source>
</evidence>
<feature type="region of interest" description="Disordered" evidence="1">
    <location>
        <begin position="1"/>
        <end position="27"/>
    </location>
</feature>
<comment type="caution">
    <text evidence="3">The sequence shown here is derived from an EMBL/GenBank/DDBJ whole genome shotgun (WGS) entry which is preliminary data.</text>
</comment>
<dbReference type="SUPFAM" id="SSF56300">
    <property type="entry name" value="Metallo-dependent phosphatases"/>
    <property type="match status" value="1"/>
</dbReference>
<proteinExistence type="predicted"/>
<dbReference type="InterPro" id="IPR004843">
    <property type="entry name" value="Calcineurin-like_PHP"/>
</dbReference>
<gene>
    <name evidence="3" type="ORF">JOF48_001555</name>
</gene>
<keyword evidence="4" id="KW-1185">Reference proteome</keyword>
<dbReference type="PANTHER" id="PTHR43143">
    <property type="entry name" value="METALLOPHOSPHOESTERASE, CALCINEURIN SUPERFAMILY"/>
    <property type="match status" value="1"/>
</dbReference>
<dbReference type="InterPro" id="IPR029052">
    <property type="entry name" value="Metallo-depent_PP-like"/>
</dbReference>
<dbReference type="EMBL" id="JAGIOI010000001">
    <property type="protein sequence ID" value="MBP2412756.1"/>
    <property type="molecule type" value="Genomic_DNA"/>
</dbReference>
<feature type="domain" description="Calcineurin-like phosphoesterase" evidence="2">
    <location>
        <begin position="129"/>
        <end position="330"/>
    </location>
</feature>
<dbReference type="Pfam" id="PF00149">
    <property type="entry name" value="Metallophos"/>
    <property type="match status" value="1"/>
</dbReference>
<evidence type="ECO:0000259" key="2">
    <source>
        <dbReference type="Pfam" id="PF00149"/>
    </source>
</evidence>
<organism evidence="3 4">
    <name type="scientific">Arthrobacter stackebrandtii</name>
    <dbReference type="NCBI Taxonomy" id="272161"/>
    <lineage>
        <taxon>Bacteria</taxon>
        <taxon>Bacillati</taxon>
        <taxon>Actinomycetota</taxon>
        <taxon>Actinomycetes</taxon>
        <taxon>Micrococcales</taxon>
        <taxon>Micrococcaceae</taxon>
        <taxon>Arthrobacter</taxon>
    </lineage>
</organism>